<gene>
    <name evidence="1" type="ORF">FNJ87_18435</name>
</gene>
<accession>A0ABS0A9Y3</accession>
<dbReference type="EMBL" id="JADKYU010001022">
    <property type="protein sequence ID" value="MBF4986208.1"/>
    <property type="molecule type" value="Genomic_DNA"/>
</dbReference>
<comment type="caution">
    <text evidence="1">The sequence shown here is derived from an EMBL/GenBank/DDBJ whole genome shotgun (WGS) entry which is preliminary data.</text>
</comment>
<evidence type="ECO:0000313" key="2">
    <source>
        <dbReference type="Proteomes" id="UP001194729"/>
    </source>
</evidence>
<sequence>MQLDYNNMGNEFGELIDSLSNKELLKFTEHKNPILRTFAKIGIINRGKGNILVLLEDELSKNETIEVWEADLVDRQTTASIVYEAYLIKKSLDTLSHFPNLKYPSMDSIIVSEKVFEKIDSAIIYSNCDLNYRILNRVFKRQFEGRHLSRIEKLAFEMNISQAFFHLKDRNDVFFTSLEQDYFKRKFPRLSFETYNEKGHLIQYLIYLLESQDKILYNIGLRKLRKKEWQNHEFDIVLHEIIDEKGIKL</sequence>
<keyword evidence="2" id="KW-1185">Reference proteome</keyword>
<organism evidence="1 2">
    <name type="scientific">Nonlabens mediterrranea</name>
    <dbReference type="NCBI Taxonomy" id="1419947"/>
    <lineage>
        <taxon>Bacteria</taxon>
        <taxon>Pseudomonadati</taxon>
        <taxon>Bacteroidota</taxon>
        <taxon>Flavobacteriia</taxon>
        <taxon>Flavobacteriales</taxon>
        <taxon>Flavobacteriaceae</taxon>
        <taxon>Nonlabens</taxon>
    </lineage>
</organism>
<name>A0ABS0A9Y3_9FLAO</name>
<dbReference type="Proteomes" id="UP001194729">
    <property type="component" value="Unassembled WGS sequence"/>
</dbReference>
<proteinExistence type="predicted"/>
<reference evidence="1 2" key="1">
    <citation type="submission" date="2020-11" db="EMBL/GenBank/DDBJ databases">
        <title>P. mediterranea TC4 genome.</title>
        <authorList>
            <person name="Molmeret M."/>
        </authorList>
    </citation>
    <scope>NUCLEOTIDE SEQUENCE [LARGE SCALE GENOMIC DNA]</scope>
    <source>
        <strain evidence="1 2">TC4</strain>
    </source>
</reference>
<protein>
    <submittedName>
        <fullName evidence="1">Uncharacterized protein</fullName>
    </submittedName>
</protein>
<evidence type="ECO:0000313" key="1">
    <source>
        <dbReference type="EMBL" id="MBF4986208.1"/>
    </source>
</evidence>